<dbReference type="WBParaSite" id="MBELARI_LOCUS14621">
    <property type="protein sequence ID" value="MBELARI_LOCUS14621"/>
    <property type="gene ID" value="MBELARI_LOCUS14621"/>
</dbReference>
<dbReference type="Gene3D" id="1.20.1070.10">
    <property type="entry name" value="Rhodopsin 7-helix transmembrane proteins"/>
    <property type="match status" value="1"/>
</dbReference>
<dbReference type="SUPFAM" id="SSF81321">
    <property type="entry name" value="Family A G protein-coupled receptor-like"/>
    <property type="match status" value="1"/>
</dbReference>
<feature type="transmembrane region" description="Helical" evidence="5">
    <location>
        <begin position="73"/>
        <end position="91"/>
    </location>
</feature>
<accession>A0AAF3EKS5</accession>
<reference evidence="8" key="1">
    <citation type="submission" date="2024-02" db="UniProtKB">
        <authorList>
            <consortium name="WormBaseParasite"/>
        </authorList>
    </citation>
    <scope>IDENTIFICATION</scope>
</reference>
<evidence type="ECO:0000313" key="8">
    <source>
        <dbReference type="WBParaSite" id="MBELARI_LOCUS14621"/>
    </source>
</evidence>
<keyword evidence="2 5" id="KW-0812">Transmembrane</keyword>
<dbReference type="InterPro" id="IPR052954">
    <property type="entry name" value="GPCR-Ligand_Int"/>
</dbReference>
<keyword evidence="4 5" id="KW-0472">Membrane</keyword>
<dbReference type="Proteomes" id="UP000887575">
    <property type="component" value="Unassembled WGS sequence"/>
</dbReference>
<evidence type="ECO:0000259" key="6">
    <source>
        <dbReference type="PROSITE" id="PS50262"/>
    </source>
</evidence>
<sequence length="313" mass="36151">MHFLNESTLSNDSFAYNPSHDSECGLVDLLLKRYAISPLILFCVFGNMFNLIIHRFSYANGDTLFPYFKAKVIVNSIFVFSRVFEMIHAWGKKPSQLWEPIFWMTRPYMIAIANISGTVSIWLSAIISLKTVFYLLYPLTFRCYCTKRFTLICLFSVTIFATLSQAAFIYLRTPIPISGFIYDDKKQCFDRKTYYSLELRDQSDKKWWKAYTIEQGILGIFIPIMIMSTCTAIVCQKARTGVPDPQQKRVLYLLIATTFSHILFDGPAILSHFASAIDHPNPALMWCVMNHISNFLSLINATIPFLFYFVCFI</sequence>
<dbReference type="GO" id="GO:0016020">
    <property type="term" value="C:membrane"/>
    <property type="evidence" value="ECO:0007669"/>
    <property type="project" value="UniProtKB-SubCell"/>
</dbReference>
<feature type="transmembrane region" description="Helical" evidence="5">
    <location>
        <begin position="35"/>
        <end position="53"/>
    </location>
</feature>
<protein>
    <submittedName>
        <fullName evidence="8">G-protein coupled receptors family 1 profile domain-containing protein</fullName>
    </submittedName>
</protein>
<feature type="transmembrane region" description="Helical" evidence="5">
    <location>
        <begin position="149"/>
        <end position="171"/>
    </location>
</feature>
<feature type="transmembrane region" description="Helical" evidence="5">
    <location>
        <begin position="111"/>
        <end position="137"/>
    </location>
</feature>
<keyword evidence="7" id="KW-1185">Reference proteome</keyword>
<keyword evidence="3 5" id="KW-1133">Transmembrane helix</keyword>
<dbReference type="AlphaFoldDB" id="A0AAF3EKS5"/>
<evidence type="ECO:0000256" key="5">
    <source>
        <dbReference type="SAM" id="Phobius"/>
    </source>
</evidence>
<feature type="transmembrane region" description="Helical" evidence="5">
    <location>
        <begin position="217"/>
        <end position="238"/>
    </location>
</feature>
<feature type="domain" description="G-protein coupled receptors family 1 profile" evidence="6">
    <location>
        <begin position="46"/>
        <end position="308"/>
    </location>
</feature>
<feature type="transmembrane region" description="Helical" evidence="5">
    <location>
        <begin position="250"/>
        <end position="274"/>
    </location>
</feature>
<name>A0AAF3EKS5_9BILA</name>
<dbReference type="PROSITE" id="PS50262">
    <property type="entry name" value="G_PROTEIN_RECEP_F1_2"/>
    <property type="match status" value="1"/>
</dbReference>
<organism evidence="7 8">
    <name type="scientific">Mesorhabditis belari</name>
    <dbReference type="NCBI Taxonomy" id="2138241"/>
    <lineage>
        <taxon>Eukaryota</taxon>
        <taxon>Metazoa</taxon>
        <taxon>Ecdysozoa</taxon>
        <taxon>Nematoda</taxon>
        <taxon>Chromadorea</taxon>
        <taxon>Rhabditida</taxon>
        <taxon>Rhabditina</taxon>
        <taxon>Rhabditomorpha</taxon>
        <taxon>Rhabditoidea</taxon>
        <taxon>Rhabditidae</taxon>
        <taxon>Mesorhabditinae</taxon>
        <taxon>Mesorhabditis</taxon>
    </lineage>
</organism>
<evidence type="ECO:0000256" key="3">
    <source>
        <dbReference type="ARBA" id="ARBA00022989"/>
    </source>
</evidence>
<evidence type="ECO:0000256" key="4">
    <source>
        <dbReference type="ARBA" id="ARBA00023136"/>
    </source>
</evidence>
<comment type="subcellular location">
    <subcellularLocation>
        <location evidence="1">Membrane</location>
    </subcellularLocation>
</comment>
<dbReference type="InterPro" id="IPR017452">
    <property type="entry name" value="GPCR_Rhodpsn_7TM"/>
</dbReference>
<feature type="transmembrane region" description="Helical" evidence="5">
    <location>
        <begin position="294"/>
        <end position="312"/>
    </location>
</feature>
<proteinExistence type="predicted"/>
<dbReference type="PANTHER" id="PTHR46641:SF18">
    <property type="entry name" value="G-PROTEIN COUPLED RECEPTORS FAMILY 1 PROFILE DOMAIN-CONTAINING PROTEIN"/>
    <property type="match status" value="1"/>
</dbReference>
<dbReference type="PANTHER" id="PTHR46641">
    <property type="entry name" value="FMRFAMIDE RECEPTOR-RELATED"/>
    <property type="match status" value="1"/>
</dbReference>
<evidence type="ECO:0000256" key="2">
    <source>
        <dbReference type="ARBA" id="ARBA00022692"/>
    </source>
</evidence>
<evidence type="ECO:0000256" key="1">
    <source>
        <dbReference type="ARBA" id="ARBA00004370"/>
    </source>
</evidence>
<evidence type="ECO:0000313" key="7">
    <source>
        <dbReference type="Proteomes" id="UP000887575"/>
    </source>
</evidence>